<proteinExistence type="predicted"/>
<sequence>MPRPALLHSVFKYLLLSCLSVSK</sequence>
<organism evidence="1">
    <name type="scientific">Anguilla anguilla</name>
    <name type="common">European freshwater eel</name>
    <name type="synonym">Muraena anguilla</name>
    <dbReference type="NCBI Taxonomy" id="7936"/>
    <lineage>
        <taxon>Eukaryota</taxon>
        <taxon>Metazoa</taxon>
        <taxon>Chordata</taxon>
        <taxon>Craniata</taxon>
        <taxon>Vertebrata</taxon>
        <taxon>Euteleostomi</taxon>
        <taxon>Actinopterygii</taxon>
        <taxon>Neopterygii</taxon>
        <taxon>Teleostei</taxon>
        <taxon>Anguilliformes</taxon>
        <taxon>Anguillidae</taxon>
        <taxon>Anguilla</taxon>
    </lineage>
</organism>
<reference evidence="1" key="2">
    <citation type="journal article" date="2015" name="Fish Shellfish Immunol.">
        <title>Early steps in the European eel (Anguilla anguilla)-Vibrio vulnificus interaction in the gills: Role of the RtxA13 toxin.</title>
        <authorList>
            <person name="Callol A."/>
            <person name="Pajuelo D."/>
            <person name="Ebbesson L."/>
            <person name="Teles M."/>
            <person name="MacKenzie S."/>
            <person name="Amaro C."/>
        </authorList>
    </citation>
    <scope>NUCLEOTIDE SEQUENCE</scope>
</reference>
<dbReference type="AlphaFoldDB" id="A0A0E9VU18"/>
<evidence type="ECO:0000313" key="1">
    <source>
        <dbReference type="EMBL" id="JAH80773.1"/>
    </source>
</evidence>
<protein>
    <submittedName>
        <fullName evidence="1">Uncharacterized protein</fullName>
    </submittedName>
</protein>
<accession>A0A0E9VU18</accession>
<name>A0A0E9VU18_ANGAN</name>
<dbReference type="EMBL" id="GBXM01027804">
    <property type="protein sequence ID" value="JAH80773.1"/>
    <property type="molecule type" value="Transcribed_RNA"/>
</dbReference>
<reference evidence="1" key="1">
    <citation type="submission" date="2014-11" db="EMBL/GenBank/DDBJ databases">
        <authorList>
            <person name="Amaro Gonzalez C."/>
        </authorList>
    </citation>
    <scope>NUCLEOTIDE SEQUENCE</scope>
</reference>